<reference evidence="4" key="1">
    <citation type="submission" date="2022-01" db="EMBL/GenBank/DDBJ databases">
        <title>Genome sequnece data of strain Bradyrhizobium sp. nov.</title>
        <authorList>
            <person name="Zhang J."/>
        </authorList>
    </citation>
    <scope>NUCLEOTIDE SEQUENCE</scope>
    <source>
        <strain evidence="5">WYCCWR 12774</strain>
        <strain evidence="4">WYCCWR 13023</strain>
    </source>
</reference>
<evidence type="ECO:0000313" key="5">
    <source>
        <dbReference type="EMBL" id="MCG2673442.1"/>
    </source>
</evidence>
<dbReference type="AlphaFoldDB" id="A0A9X1RKX6"/>
<protein>
    <submittedName>
        <fullName evidence="4">PEP-CTERM sorting domain-containing protein</fullName>
    </submittedName>
</protein>
<dbReference type="InterPro" id="IPR013424">
    <property type="entry name" value="Ice-binding_C"/>
</dbReference>
<organism evidence="4 7">
    <name type="scientific">Bradyrhizobium zhengyangense</name>
    <dbReference type="NCBI Taxonomy" id="2911009"/>
    <lineage>
        <taxon>Bacteria</taxon>
        <taxon>Pseudomonadati</taxon>
        <taxon>Pseudomonadota</taxon>
        <taxon>Alphaproteobacteria</taxon>
        <taxon>Hyphomicrobiales</taxon>
        <taxon>Nitrobacteraceae</taxon>
        <taxon>Bradyrhizobium</taxon>
    </lineage>
</organism>
<evidence type="ECO:0000256" key="2">
    <source>
        <dbReference type="SAM" id="SignalP"/>
    </source>
</evidence>
<sequence>MVVLKKLLIALTGLSALGVAGSLCSSAAHADPMVTYSWTTTSQGFGFNLGQPSTASFQVPLVDVQSGVIQQSDITNIQLAYPGLSLDTFVVSSGGLDAAAFVNPLTGALIYHDPDQGLAVIGQDSNNPFLTFLSITVDNRFGPFGNPLNSVADQFNALNNGNPDAGFPTAGFWTATLPSVAPAVPEPSTWAMLLIGFAGLGLAGYKQARRRAITV</sequence>
<keyword evidence="6" id="KW-1185">Reference proteome</keyword>
<comment type="caution">
    <text evidence="4">The sequence shown here is derived from an EMBL/GenBank/DDBJ whole genome shotgun (WGS) entry which is preliminary data.</text>
</comment>
<accession>A0A9X1RKX6</accession>
<dbReference type="EMBL" id="JAKLTY010000089">
    <property type="protein sequence ID" value="MCG2633252.1"/>
    <property type="molecule type" value="Genomic_DNA"/>
</dbReference>
<evidence type="ECO:0000313" key="6">
    <source>
        <dbReference type="Proteomes" id="UP001139012"/>
    </source>
</evidence>
<keyword evidence="1" id="KW-1133">Transmembrane helix</keyword>
<name>A0A9X1RKX6_9BRAD</name>
<keyword evidence="2" id="KW-0732">Signal</keyword>
<dbReference type="Proteomes" id="UP001139054">
    <property type="component" value="Unassembled WGS sequence"/>
</dbReference>
<feature type="domain" description="Ice-binding protein C-terminal" evidence="3">
    <location>
        <begin position="183"/>
        <end position="204"/>
    </location>
</feature>
<evidence type="ECO:0000313" key="7">
    <source>
        <dbReference type="Proteomes" id="UP001139054"/>
    </source>
</evidence>
<feature type="chain" id="PRO_5040726056" evidence="2">
    <location>
        <begin position="31"/>
        <end position="215"/>
    </location>
</feature>
<evidence type="ECO:0000313" key="4">
    <source>
        <dbReference type="EMBL" id="MCG2633252.1"/>
    </source>
</evidence>
<dbReference type="RefSeq" id="WP_237874439.1">
    <property type="nucleotide sequence ID" value="NZ_JAKLTY010000089.1"/>
</dbReference>
<dbReference type="Pfam" id="PF07589">
    <property type="entry name" value="PEP-CTERM"/>
    <property type="match status" value="1"/>
</dbReference>
<gene>
    <name evidence="5" type="ORF">L6637_42105</name>
    <name evidence="4" type="ORF">L6654_42870</name>
</gene>
<dbReference type="EMBL" id="JAKLUA010000062">
    <property type="protein sequence ID" value="MCG2673442.1"/>
    <property type="molecule type" value="Genomic_DNA"/>
</dbReference>
<evidence type="ECO:0000259" key="3">
    <source>
        <dbReference type="Pfam" id="PF07589"/>
    </source>
</evidence>
<feature type="signal peptide" evidence="2">
    <location>
        <begin position="1"/>
        <end position="30"/>
    </location>
</feature>
<dbReference type="Proteomes" id="UP001139012">
    <property type="component" value="Unassembled WGS sequence"/>
</dbReference>
<evidence type="ECO:0000256" key="1">
    <source>
        <dbReference type="SAM" id="Phobius"/>
    </source>
</evidence>
<feature type="transmembrane region" description="Helical" evidence="1">
    <location>
        <begin position="188"/>
        <end position="205"/>
    </location>
</feature>
<keyword evidence="1" id="KW-0812">Transmembrane</keyword>
<dbReference type="NCBIfam" id="TIGR02595">
    <property type="entry name" value="PEP_CTERM"/>
    <property type="match status" value="1"/>
</dbReference>
<proteinExistence type="predicted"/>
<keyword evidence="1" id="KW-0472">Membrane</keyword>